<proteinExistence type="predicted"/>
<dbReference type="GO" id="GO:0016020">
    <property type="term" value="C:membrane"/>
    <property type="evidence" value="ECO:0007669"/>
    <property type="project" value="InterPro"/>
</dbReference>
<evidence type="ECO:0000313" key="3">
    <source>
        <dbReference type="Proteomes" id="UP000034805"/>
    </source>
</evidence>
<feature type="region of interest" description="Disordered" evidence="1">
    <location>
        <begin position="95"/>
        <end position="127"/>
    </location>
</feature>
<evidence type="ECO:0000256" key="1">
    <source>
        <dbReference type="SAM" id="MobiDB-lite"/>
    </source>
</evidence>
<dbReference type="PANTHER" id="PTHR47049">
    <property type="entry name" value="PIEZO-TYPE MECHANOSENSITIVE ION CHANNEL HOMOLOG"/>
    <property type="match status" value="1"/>
</dbReference>
<reference evidence="2 3" key="1">
    <citation type="submission" date="2015-08" db="EMBL/GenBank/DDBJ databases">
        <title>The genome of the Asian arowana (Scleropages formosus).</title>
        <authorList>
            <person name="Tan M.H."/>
            <person name="Gan H.M."/>
            <person name="Croft L.J."/>
            <person name="Austin C.M."/>
        </authorList>
    </citation>
    <scope>NUCLEOTIDE SEQUENCE [LARGE SCALE GENOMIC DNA]</scope>
    <source>
        <strain evidence="2">Aro1</strain>
    </source>
</reference>
<protein>
    <submittedName>
        <fullName evidence="2">Uncharacterized protein</fullName>
    </submittedName>
</protein>
<dbReference type="InterPro" id="IPR027272">
    <property type="entry name" value="Piezo"/>
</dbReference>
<name>A0A0N8JWI2_SCLFO</name>
<organism evidence="2 3">
    <name type="scientific">Scleropages formosus</name>
    <name type="common">Asian bonytongue</name>
    <name type="synonym">Osteoglossum formosum</name>
    <dbReference type="NCBI Taxonomy" id="113540"/>
    <lineage>
        <taxon>Eukaryota</taxon>
        <taxon>Metazoa</taxon>
        <taxon>Chordata</taxon>
        <taxon>Craniata</taxon>
        <taxon>Vertebrata</taxon>
        <taxon>Euteleostomi</taxon>
        <taxon>Actinopterygii</taxon>
        <taxon>Neopterygii</taxon>
        <taxon>Teleostei</taxon>
        <taxon>Osteoglossocephala</taxon>
        <taxon>Osteoglossomorpha</taxon>
        <taxon>Osteoglossiformes</taxon>
        <taxon>Osteoglossidae</taxon>
        <taxon>Scleropages</taxon>
    </lineage>
</organism>
<sequence>MRAMLQDRSDSLVSSPRVTGAPWVTVDRRQSSLCLNALLFSQVSSPLPSGGGLTGDPHPQFVYQAWLSDSGAALKERSGEGRSFWKKYAGTKGKASEDKKEGAQVTIEVGEDDQDTGEDKSDEPAELHHWPLHTSLAQCRSANIMHMVKFVPHLSPIDNIIRRVFNIMKFSWILFLAVLESFTNWLNSMCREYIDISTVLRTERCMLTRQIKKGHVPSRESIHIYYQQQMRMNLSRESGLDGTTEDYSMSSVQPVEYGQTELGVQSLDSAASRESLSSPLEIHPPWTSDVILPMSGIYIYRYARLRPLTCLRGSRRQT</sequence>
<feature type="compositionally biased region" description="Basic and acidic residues" evidence="1">
    <location>
        <begin position="117"/>
        <end position="127"/>
    </location>
</feature>
<evidence type="ECO:0000313" key="2">
    <source>
        <dbReference type="EMBL" id="KPP61009.1"/>
    </source>
</evidence>
<dbReference type="PANTHER" id="PTHR47049:SF6">
    <property type="entry name" value="PIEZO-TYPE MECHANOSENSITIVE ION CHANNEL COMPONENT"/>
    <property type="match status" value="1"/>
</dbReference>
<accession>A0A0N8JWI2</accession>
<gene>
    <name evidence="2" type="ORF">Z043_120945</name>
</gene>
<dbReference type="AlphaFoldDB" id="A0A0N8JWI2"/>
<comment type="caution">
    <text evidence="2">The sequence shown here is derived from an EMBL/GenBank/DDBJ whole genome shotgun (WGS) entry which is preliminary data.</text>
</comment>
<dbReference type="Proteomes" id="UP000034805">
    <property type="component" value="Unassembled WGS sequence"/>
</dbReference>
<dbReference type="EMBL" id="JARO02010070">
    <property type="protein sequence ID" value="KPP61009.1"/>
    <property type="molecule type" value="Genomic_DNA"/>
</dbReference>
<dbReference type="GO" id="GO:0008381">
    <property type="term" value="F:mechanosensitive monoatomic ion channel activity"/>
    <property type="evidence" value="ECO:0007669"/>
    <property type="project" value="InterPro"/>
</dbReference>